<sequence length="318" mass="34564">MTGRVTRHTLTVAAPADTLYALVADVTRWPVIFEPTVHVRLLEHDGHSERFQIWATTNGEVKTWTSRRTLDPRARTITFAQERSQAPIGSMGGAWHFREVPGGTEIVLDHDFTAVGDDPAALDWITRAVDHNSPVELAALGRVAQGGHPIDDLVFTFEDLVRLPGAAADAYEFVNRSDLWPDRLPHVSRVTLREEPPGVQDMEMDTVTADGSAHTTRSIRLCFPAEQIVYKQLVPPALLTGHSGSWEFHTGVEGTVVIARHTVAINPATITTVLGPSATVADARRFLRDALGANSRATLTHAGAYAGARVPVTEGTVP</sequence>
<evidence type="ECO:0000313" key="2">
    <source>
        <dbReference type="EMBL" id="GID69898.1"/>
    </source>
</evidence>
<dbReference type="Pfam" id="PF03364">
    <property type="entry name" value="Polyketide_cyc"/>
    <property type="match status" value="2"/>
</dbReference>
<reference evidence="2" key="1">
    <citation type="submission" date="2021-01" db="EMBL/GenBank/DDBJ databases">
        <title>Whole genome shotgun sequence of Actinoplanes cyaneus NBRC 14990.</title>
        <authorList>
            <person name="Komaki H."/>
            <person name="Tamura T."/>
        </authorList>
    </citation>
    <scope>NUCLEOTIDE SEQUENCE</scope>
    <source>
        <strain evidence="2">NBRC 14990</strain>
    </source>
</reference>
<dbReference type="CDD" id="cd08861">
    <property type="entry name" value="OtcD1_ARO-CYC_like"/>
    <property type="match status" value="2"/>
</dbReference>
<feature type="domain" description="Coenzyme Q-binding protein COQ10 START" evidence="1">
    <location>
        <begin position="12"/>
        <end position="113"/>
    </location>
</feature>
<dbReference type="Gene3D" id="3.30.530.20">
    <property type="match status" value="2"/>
</dbReference>
<dbReference type="RefSeq" id="WP_203752902.1">
    <property type="nucleotide sequence ID" value="NZ_BAAAUC010000024.1"/>
</dbReference>
<protein>
    <submittedName>
        <fullName evidence="2">Actinorhodin polyketide synthase bifunctional cyclase/dehydratase</fullName>
    </submittedName>
</protein>
<feature type="domain" description="Coenzyme Q-binding protein COQ10 START" evidence="1">
    <location>
        <begin position="166"/>
        <end position="266"/>
    </location>
</feature>
<dbReference type="AlphaFoldDB" id="A0A919IUI3"/>
<accession>A0A919IUI3</accession>
<organism evidence="2 3">
    <name type="scientific">Actinoplanes cyaneus</name>
    <dbReference type="NCBI Taxonomy" id="52696"/>
    <lineage>
        <taxon>Bacteria</taxon>
        <taxon>Bacillati</taxon>
        <taxon>Actinomycetota</taxon>
        <taxon>Actinomycetes</taxon>
        <taxon>Micromonosporales</taxon>
        <taxon>Micromonosporaceae</taxon>
        <taxon>Actinoplanes</taxon>
    </lineage>
</organism>
<dbReference type="SUPFAM" id="SSF55961">
    <property type="entry name" value="Bet v1-like"/>
    <property type="match status" value="2"/>
</dbReference>
<keyword evidence="3" id="KW-1185">Reference proteome</keyword>
<evidence type="ECO:0000313" key="3">
    <source>
        <dbReference type="Proteomes" id="UP000619479"/>
    </source>
</evidence>
<evidence type="ECO:0000259" key="1">
    <source>
        <dbReference type="Pfam" id="PF03364"/>
    </source>
</evidence>
<proteinExistence type="predicted"/>
<dbReference type="InterPro" id="IPR023393">
    <property type="entry name" value="START-like_dom_sf"/>
</dbReference>
<gene>
    <name evidence="2" type="ORF">Acy02nite_77790</name>
</gene>
<dbReference type="EMBL" id="BOMH01000068">
    <property type="protein sequence ID" value="GID69898.1"/>
    <property type="molecule type" value="Genomic_DNA"/>
</dbReference>
<dbReference type="Proteomes" id="UP000619479">
    <property type="component" value="Unassembled WGS sequence"/>
</dbReference>
<dbReference type="InterPro" id="IPR005031">
    <property type="entry name" value="COQ10_START"/>
</dbReference>
<comment type="caution">
    <text evidence="2">The sequence shown here is derived from an EMBL/GenBank/DDBJ whole genome shotgun (WGS) entry which is preliminary data.</text>
</comment>
<name>A0A919IUI3_9ACTN</name>